<feature type="compositionally biased region" description="Low complexity" evidence="1">
    <location>
        <begin position="329"/>
        <end position="347"/>
    </location>
</feature>
<sequence length="516" mass="56443">MANISLYVSGQTEQSDITEFFQKGLMNAGENAIAFFDGVFYESHQERVGNIAFQDYLIYTDKAVYLWARGSAKDFLDRFDLGTVSVNSRNKDHDFATLNLKIRREDKDPVYVIFDMVELREAEQISKLHTVIESIIEEHLGLNFRKNLPDEVADEVLRAARSVCIPQIITLRLAAPDPAQQESHIGYGQDLLEQYKANMGYPPSERAQQPGMPPLGVSHGQEHGQGGFSPADALKGLENILPTDPASLKRVVESLKDLVGDAPFKLRDQLRSDLQHVPGMLSAITELLTSISDNPQAERFIMNIVKTAVRNDGMIGSVSKLMKLSSSFGGSPKKNSQKGSSNSGSSRDSSRSDRRDPFDDDEATGQRKKIKISSEDGATRNDDCFGRDTSSGKVTTVSSASGTKSGRSFADLDDDDAMPKRKSISIQTLDENQPAIVRHMLHTDDSVQGNATPERVAPKLSGENGAGTARKKISIVPEEGKKEGKSPEQPGAENMPDPDEIAAAFAAIRLPDEDDG</sequence>
<evidence type="ECO:0000256" key="1">
    <source>
        <dbReference type="SAM" id="MobiDB-lite"/>
    </source>
</evidence>
<organism evidence="2 3">
    <name type="scientific">Chlorobium ferrooxidans DSM 13031</name>
    <dbReference type="NCBI Taxonomy" id="377431"/>
    <lineage>
        <taxon>Bacteria</taxon>
        <taxon>Pseudomonadati</taxon>
        <taxon>Chlorobiota</taxon>
        <taxon>Chlorobiia</taxon>
        <taxon>Chlorobiales</taxon>
        <taxon>Chlorobiaceae</taxon>
        <taxon>Chlorobium/Pelodictyon group</taxon>
        <taxon>Chlorobium</taxon>
    </lineage>
</organism>
<comment type="caution">
    <text evidence="2">The sequence shown here is derived from an EMBL/GenBank/DDBJ whole genome shotgun (WGS) entry which is preliminary data.</text>
</comment>
<reference evidence="2 3" key="2">
    <citation type="submission" date="2006-07" db="EMBL/GenBank/DDBJ databases">
        <title>Sequencing of the draft genome and assembly of Chlorobium ferroxidans DSM 13031.</title>
        <authorList>
            <consortium name="US DOE Joint Genome Institute (JGI-PGF)"/>
            <person name="Copeland A."/>
            <person name="Lucas S."/>
            <person name="Lapidus A."/>
            <person name="Barry K."/>
            <person name="Glavina del Rio T."/>
            <person name="Dalin E."/>
            <person name="Tice H."/>
            <person name="Bruce D."/>
            <person name="Pitluck S."/>
            <person name="Richardson P."/>
        </authorList>
    </citation>
    <scope>NUCLEOTIDE SEQUENCE [LARGE SCALE GENOMIC DNA]</scope>
    <source>
        <strain evidence="2 3">DSM 13031</strain>
    </source>
</reference>
<dbReference type="AlphaFoldDB" id="Q0YRT3"/>
<feature type="region of interest" description="Disordered" evidence="1">
    <location>
        <begin position="326"/>
        <end position="419"/>
    </location>
</feature>
<dbReference type="Proteomes" id="UP000004162">
    <property type="component" value="Unassembled WGS sequence"/>
</dbReference>
<accession>Q0YRT3</accession>
<feature type="compositionally biased region" description="Polar residues" evidence="1">
    <location>
        <begin position="388"/>
        <end position="406"/>
    </location>
</feature>
<name>Q0YRT3_9CHLB</name>
<keyword evidence="3" id="KW-1185">Reference proteome</keyword>
<evidence type="ECO:0000313" key="2">
    <source>
        <dbReference type="EMBL" id="EAT59054.1"/>
    </source>
</evidence>
<dbReference type="RefSeq" id="WP_006366301.1">
    <property type="nucleotide sequence ID" value="NZ_AASE01000008.1"/>
</dbReference>
<feature type="region of interest" description="Disordered" evidence="1">
    <location>
        <begin position="444"/>
        <end position="500"/>
    </location>
</feature>
<reference evidence="2 3" key="1">
    <citation type="submission" date="2006-07" db="EMBL/GenBank/DDBJ databases">
        <title>Annotation of the draft genome assembly of Chlorobium ferroxidans DSM 13031.</title>
        <authorList>
            <consortium name="US DOE Joint Genome Institute (JGI-ORNL)"/>
            <person name="Larimer F."/>
            <person name="Land M."/>
            <person name="Hauser L."/>
        </authorList>
    </citation>
    <scope>NUCLEOTIDE SEQUENCE [LARGE SCALE GENOMIC DNA]</scope>
    <source>
        <strain evidence="2 3">DSM 13031</strain>
    </source>
</reference>
<gene>
    <name evidence="2" type="ORF">CferDRAFT_1053</name>
</gene>
<proteinExistence type="predicted"/>
<evidence type="ECO:0000313" key="3">
    <source>
        <dbReference type="Proteomes" id="UP000004162"/>
    </source>
</evidence>
<feature type="compositionally biased region" description="Basic and acidic residues" evidence="1">
    <location>
        <begin position="348"/>
        <end position="357"/>
    </location>
</feature>
<feature type="compositionally biased region" description="Basic and acidic residues" evidence="1">
    <location>
        <begin position="372"/>
        <end position="386"/>
    </location>
</feature>
<protein>
    <submittedName>
        <fullName evidence="2">Uncharacterized protein</fullName>
    </submittedName>
</protein>
<dbReference type="EMBL" id="AASE01000008">
    <property type="protein sequence ID" value="EAT59054.1"/>
    <property type="molecule type" value="Genomic_DNA"/>
</dbReference>